<keyword evidence="12" id="KW-1185">Reference proteome</keyword>
<evidence type="ECO:0000313" key="11">
    <source>
        <dbReference type="EMBL" id="QRJ65050.1"/>
    </source>
</evidence>
<feature type="domain" description="Tetrapyrrole biosynthesis uroporphyrinogen III synthase" evidence="10">
    <location>
        <begin position="23"/>
        <end position="242"/>
    </location>
</feature>
<evidence type="ECO:0000256" key="3">
    <source>
        <dbReference type="ARBA" id="ARBA00013109"/>
    </source>
</evidence>
<evidence type="ECO:0000313" key="12">
    <source>
        <dbReference type="Proteomes" id="UP000663444"/>
    </source>
</evidence>
<reference evidence="11" key="1">
    <citation type="submission" date="2020-11" db="EMBL/GenBank/DDBJ databases">
        <title>Azospira restricta DSM 18626 genome sequence.</title>
        <authorList>
            <person name="Moe W.M."/>
        </authorList>
    </citation>
    <scope>NUCLEOTIDE SEQUENCE</scope>
    <source>
        <strain evidence="11">DSM 18626</strain>
    </source>
</reference>
<dbReference type="GO" id="GO:0004852">
    <property type="term" value="F:uroporphyrinogen-III synthase activity"/>
    <property type="evidence" value="ECO:0007669"/>
    <property type="project" value="UniProtKB-UniRule"/>
</dbReference>
<evidence type="ECO:0000256" key="9">
    <source>
        <dbReference type="RuleBase" id="RU366031"/>
    </source>
</evidence>
<dbReference type="CDD" id="cd06578">
    <property type="entry name" value="HemD"/>
    <property type="match status" value="1"/>
</dbReference>
<organism evidence="11 12">
    <name type="scientific">Azospira restricta</name>
    <dbReference type="NCBI Taxonomy" id="404405"/>
    <lineage>
        <taxon>Bacteria</taxon>
        <taxon>Pseudomonadati</taxon>
        <taxon>Pseudomonadota</taxon>
        <taxon>Betaproteobacteria</taxon>
        <taxon>Rhodocyclales</taxon>
        <taxon>Rhodocyclaceae</taxon>
        <taxon>Azospira</taxon>
    </lineage>
</organism>
<accession>A0A974SRA0</accession>
<evidence type="ECO:0000256" key="7">
    <source>
        <dbReference type="ARBA" id="ARBA00040167"/>
    </source>
</evidence>
<evidence type="ECO:0000256" key="6">
    <source>
        <dbReference type="ARBA" id="ARBA00037589"/>
    </source>
</evidence>
<dbReference type="InterPro" id="IPR003754">
    <property type="entry name" value="4pyrrol_synth_uPrphyn_synth"/>
</dbReference>
<dbReference type="SUPFAM" id="SSF69618">
    <property type="entry name" value="HemD-like"/>
    <property type="match status" value="1"/>
</dbReference>
<dbReference type="GO" id="GO:0006780">
    <property type="term" value="P:uroporphyrinogen III biosynthetic process"/>
    <property type="evidence" value="ECO:0007669"/>
    <property type="project" value="UniProtKB-UniRule"/>
</dbReference>
<dbReference type="AlphaFoldDB" id="A0A974SRA0"/>
<dbReference type="PANTHER" id="PTHR38042:SF1">
    <property type="entry name" value="UROPORPHYRINOGEN-III SYNTHASE, CHLOROPLASTIC"/>
    <property type="match status" value="1"/>
</dbReference>
<dbReference type="RefSeq" id="WP_203388575.1">
    <property type="nucleotide sequence ID" value="NZ_CP064781.1"/>
</dbReference>
<gene>
    <name evidence="11" type="ORF">IWH25_06835</name>
</gene>
<dbReference type="EMBL" id="CP064781">
    <property type="protein sequence ID" value="QRJ65050.1"/>
    <property type="molecule type" value="Genomic_DNA"/>
</dbReference>
<dbReference type="Proteomes" id="UP000663444">
    <property type="component" value="Chromosome"/>
</dbReference>
<dbReference type="InterPro" id="IPR036108">
    <property type="entry name" value="4pyrrol_syn_uPrphyn_synt_sf"/>
</dbReference>
<evidence type="ECO:0000256" key="5">
    <source>
        <dbReference type="ARBA" id="ARBA00023244"/>
    </source>
</evidence>
<protein>
    <recommendedName>
        <fullName evidence="7 9">Uroporphyrinogen-III synthase</fullName>
        <ecNumber evidence="3 9">4.2.1.75</ecNumber>
    </recommendedName>
</protein>
<evidence type="ECO:0000256" key="8">
    <source>
        <dbReference type="ARBA" id="ARBA00048617"/>
    </source>
</evidence>
<proteinExistence type="inferred from homology"/>
<comment type="pathway">
    <text evidence="1 9">Porphyrin-containing compound metabolism; protoporphyrin-IX biosynthesis; coproporphyrinogen-III from 5-aminolevulinate: step 3/4.</text>
</comment>
<dbReference type="PANTHER" id="PTHR38042">
    <property type="entry name" value="UROPORPHYRINOGEN-III SYNTHASE, CHLOROPLASTIC"/>
    <property type="match status" value="1"/>
</dbReference>
<comment type="function">
    <text evidence="6 9">Catalyzes cyclization of the linear tetrapyrrole, hydroxymethylbilane, to the macrocyclic uroporphyrinogen III.</text>
</comment>
<evidence type="ECO:0000256" key="2">
    <source>
        <dbReference type="ARBA" id="ARBA00008133"/>
    </source>
</evidence>
<name>A0A974SRA0_9RHOO</name>
<dbReference type="InterPro" id="IPR039793">
    <property type="entry name" value="UROS/Hem4"/>
</dbReference>
<comment type="similarity">
    <text evidence="2 9">Belongs to the uroporphyrinogen-III synthase family.</text>
</comment>
<keyword evidence="5 9" id="KW-0627">Porphyrin biosynthesis</keyword>
<dbReference type="Gene3D" id="3.40.50.10090">
    <property type="match status" value="2"/>
</dbReference>
<evidence type="ECO:0000256" key="4">
    <source>
        <dbReference type="ARBA" id="ARBA00023239"/>
    </source>
</evidence>
<dbReference type="KEGG" id="ares:IWH25_06835"/>
<evidence type="ECO:0000256" key="1">
    <source>
        <dbReference type="ARBA" id="ARBA00004772"/>
    </source>
</evidence>
<comment type="catalytic activity">
    <reaction evidence="8 9">
        <text>hydroxymethylbilane = uroporphyrinogen III + H2O</text>
        <dbReference type="Rhea" id="RHEA:18965"/>
        <dbReference type="ChEBI" id="CHEBI:15377"/>
        <dbReference type="ChEBI" id="CHEBI:57308"/>
        <dbReference type="ChEBI" id="CHEBI:57845"/>
        <dbReference type="EC" id="4.2.1.75"/>
    </reaction>
</comment>
<sequence length="263" mass="27357">MPASRGPLAGRTIVVTRPRAQADALAAAIRAAGGEPFVFPLLEIGPAPDPAPLAAAVARLADYALAVFISPNAVDYSLPAILARGPWPAALTPAAVGQGTVRALAARGIGGTVAPVERFDSEALLELPELQADRLAGRRVAIFRGDGGRELLADTLRERGATVDCIPCYARSAPAAGAAPLLARWREAGIDAFTVSSSEGLRYLVDMLDGEWRVRLAATPVFVPHARIADNAAALGLARVVLTAPADAGIIEGLCTYNWPHHD</sequence>
<dbReference type="GO" id="GO:0006782">
    <property type="term" value="P:protoporphyrinogen IX biosynthetic process"/>
    <property type="evidence" value="ECO:0007669"/>
    <property type="project" value="UniProtKB-UniRule"/>
</dbReference>
<dbReference type="EC" id="4.2.1.75" evidence="3 9"/>
<keyword evidence="4 9" id="KW-0456">Lyase</keyword>
<evidence type="ECO:0000259" key="10">
    <source>
        <dbReference type="Pfam" id="PF02602"/>
    </source>
</evidence>
<dbReference type="Pfam" id="PF02602">
    <property type="entry name" value="HEM4"/>
    <property type="match status" value="1"/>
</dbReference>